<dbReference type="PROSITE" id="PS50113">
    <property type="entry name" value="PAC"/>
    <property type="match status" value="4"/>
</dbReference>
<feature type="domain" description="EAL" evidence="3">
    <location>
        <begin position="759"/>
        <end position="1013"/>
    </location>
</feature>
<dbReference type="InterPro" id="IPR035965">
    <property type="entry name" value="PAS-like_dom_sf"/>
</dbReference>
<dbReference type="PANTHER" id="PTHR44757">
    <property type="entry name" value="DIGUANYLATE CYCLASE DGCP"/>
    <property type="match status" value="1"/>
</dbReference>
<dbReference type="InterPro" id="IPR013655">
    <property type="entry name" value="PAS_fold_3"/>
</dbReference>
<dbReference type="InterPro" id="IPR013656">
    <property type="entry name" value="PAS_4"/>
</dbReference>
<dbReference type="AlphaFoldDB" id="A0A4Y4D3C3"/>
<dbReference type="SUPFAM" id="SSF55785">
    <property type="entry name" value="PYP-like sensor domain (PAS domain)"/>
    <property type="match status" value="4"/>
</dbReference>
<feature type="domain" description="PAC" evidence="2">
    <location>
        <begin position="533"/>
        <end position="585"/>
    </location>
</feature>
<dbReference type="InterPro" id="IPR001610">
    <property type="entry name" value="PAC"/>
</dbReference>
<dbReference type="Pfam" id="PF08447">
    <property type="entry name" value="PAS_3"/>
    <property type="match status" value="1"/>
</dbReference>
<name>A0A4Y4D3C3_ZOORA</name>
<comment type="caution">
    <text evidence="5">The sequence shown here is derived from an EMBL/GenBank/DDBJ whole genome shotgun (WGS) entry which is preliminary data.</text>
</comment>
<dbReference type="NCBIfam" id="TIGR00229">
    <property type="entry name" value="sensory_box"/>
    <property type="match status" value="4"/>
</dbReference>
<dbReference type="Gene3D" id="3.30.450.20">
    <property type="entry name" value="PAS domain"/>
    <property type="match status" value="4"/>
</dbReference>
<dbReference type="Pfam" id="PF00989">
    <property type="entry name" value="PAS"/>
    <property type="match status" value="1"/>
</dbReference>
<dbReference type="CDD" id="cd00130">
    <property type="entry name" value="PAS"/>
    <property type="match status" value="4"/>
</dbReference>
<feature type="domain" description="PAC" evidence="2">
    <location>
        <begin position="283"/>
        <end position="336"/>
    </location>
</feature>
<organism evidence="5 6">
    <name type="scientific">Zoogloea ramigera</name>
    <dbReference type="NCBI Taxonomy" id="350"/>
    <lineage>
        <taxon>Bacteria</taxon>
        <taxon>Pseudomonadati</taxon>
        <taxon>Pseudomonadota</taxon>
        <taxon>Betaproteobacteria</taxon>
        <taxon>Rhodocyclales</taxon>
        <taxon>Zoogloeaceae</taxon>
        <taxon>Zoogloea</taxon>
    </lineage>
</organism>
<feature type="domain" description="PAS" evidence="1">
    <location>
        <begin position="337"/>
        <end position="407"/>
    </location>
</feature>
<dbReference type="InterPro" id="IPR052155">
    <property type="entry name" value="Biofilm_reg_signaling"/>
</dbReference>
<feature type="domain" description="PAC" evidence="2">
    <location>
        <begin position="154"/>
        <end position="208"/>
    </location>
</feature>
<evidence type="ECO:0000313" key="6">
    <source>
        <dbReference type="Proteomes" id="UP000318422"/>
    </source>
</evidence>
<dbReference type="InterPro" id="IPR001633">
    <property type="entry name" value="EAL_dom"/>
</dbReference>
<dbReference type="PROSITE" id="PS50887">
    <property type="entry name" value="GGDEF"/>
    <property type="match status" value="1"/>
</dbReference>
<feature type="domain" description="PAC" evidence="2">
    <location>
        <begin position="411"/>
        <end position="463"/>
    </location>
</feature>
<protein>
    <recommendedName>
        <fullName evidence="7">PAS domain S-box-containing protein/diguanylate cyclase (GGDEF)-like protein</fullName>
    </recommendedName>
</protein>
<evidence type="ECO:0000313" key="5">
    <source>
        <dbReference type="EMBL" id="GEC97280.1"/>
    </source>
</evidence>
<dbReference type="SUPFAM" id="SSF141868">
    <property type="entry name" value="EAL domain-like"/>
    <property type="match status" value="1"/>
</dbReference>
<dbReference type="Proteomes" id="UP000318422">
    <property type="component" value="Unassembled WGS sequence"/>
</dbReference>
<dbReference type="FunFam" id="3.30.70.270:FF:000001">
    <property type="entry name" value="Diguanylate cyclase domain protein"/>
    <property type="match status" value="1"/>
</dbReference>
<dbReference type="InterPro" id="IPR000014">
    <property type="entry name" value="PAS"/>
</dbReference>
<dbReference type="CDD" id="cd01948">
    <property type="entry name" value="EAL"/>
    <property type="match status" value="1"/>
</dbReference>
<dbReference type="SMART" id="SM00086">
    <property type="entry name" value="PAC"/>
    <property type="match status" value="4"/>
</dbReference>
<dbReference type="Gene3D" id="3.20.20.450">
    <property type="entry name" value="EAL domain"/>
    <property type="match status" value="1"/>
</dbReference>
<evidence type="ECO:0008006" key="7">
    <source>
        <dbReference type="Google" id="ProtNLM"/>
    </source>
</evidence>
<dbReference type="InterPro" id="IPR000700">
    <property type="entry name" value="PAS-assoc_C"/>
</dbReference>
<dbReference type="InterPro" id="IPR029787">
    <property type="entry name" value="Nucleotide_cyclase"/>
</dbReference>
<dbReference type="Pfam" id="PF08448">
    <property type="entry name" value="PAS_4"/>
    <property type="match status" value="1"/>
</dbReference>
<dbReference type="SUPFAM" id="SSF55073">
    <property type="entry name" value="Nucleotide cyclase"/>
    <property type="match status" value="1"/>
</dbReference>
<keyword evidence="6" id="KW-1185">Reference proteome</keyword>
<dbReference type="InterPro" id="IPR013767">
    <property type="entry name" value="PAS_fold"/>
</dbReference>
<sequence>MSERPSHEPQIQATQRLSPQSTLFEALSCLLTQGLSCVPVGDTEPAASFLSARTLLQAWHDGLPGETPICRLALDTAASLPDEAIGADTLIDGLPLLLWLKDRDGRFLIVNRSFAEACGQPTPMAVIGRSDLDLWPAEVADAQHADDLAVMASGRPRTRVEQLPHQGRPLWFETFKAPARGRDGQIIGTLGFACDVNARVLAEADARRNQRQLTDVLATIGEGIWDWDIASGTVRHNRVWCQMLGRPEESLTHTRDGFLELAHPDDRSSVAAAIEACLRGGSHTLEYRLRHADGDYIWVRDRGGVVESDAAGRPLRMVGSMTDITALRITSEALHESQTRYQQVFESVQEVIFQTDARGHWQLLNPAWEDISGYPVAETLGHSFLDYLHPDDRDTRREALRPLVERLEDSCTATLRLIRRDGGMRWIDLAVHAIVDSSNRLVGTSGTLNDVTARVAAEDHLRLTASVFRHARESIIITDPQSRILEVNDSFCALTGYRRDEVIGQNTRLLRSDRHDEAFYAGMWDTLLANGVWQGETWSRRKNGELFAQLGNISAVRNEAGQTTHYVGLFSDITEIKENQRQLEHLAYHDSLTQLPNRSLLADRMQMALAQAKRNNTLAAVAYLDLDGFKPVNDRLGHDTGDRLLIEIARRLQASTRTGDTVARLGGDEFVLIYNGLEHTDECEQVFKRLLATIAEPIVIDGHELRVTASIGVTLCPLDGSDPDTLLRHADQAMYLAKQGGRNGYHLFNPERDRQLRAHRDAQIRVESALWAGELELHYQPKIDALTDALIGVEALIRWKHPELGLRLPGEFLPAVSESSFEIELGNWVLATAAAQLDSWRAAGMATPISVNISARHLAHPDFVPHLKRVLDAHPELDPELLQLEVLESATLGDMTHVAHIMAACNELGVSFAIDDFGTGYGALSSLRRLPVRSIKIDRSIIHNMLDDADDMATVQGMIGLASAFHREVIASGVETPRHRQALLQLGCHLVQGHGIARPMPAAHMQRWMRAHATRH</sequence>
<dbReference type="RefSeq" id="WP_141354438.1">
    <property type="nucleotide sequence ID" value="NZ_BJNV01000074.1"/>
</dbReference>
<gene>
    <name evidence="5" type="ORF">ZRA01_33530</name>
</gene>
<dbReference type="SMART" id="SM00267">
    <property type="entry name" value="GGDEF"/>
    <property type="match status" value="1"/>
</dbReference>
<accession>A0A4Y4D3C3</accession>
<dbReference type="Pfam" id="PF13426">
    <property type="entry name" value="PAS_9"/>
    <property type="match status" value="1"/>
</dbReference>
<evidence type="ECO:0000259" key="3">
    <source>
        <dbReference type="PROSITE" id="PS50883"/>
    </source>
</evidence>
<evidence type="ECO:0000259" key="1">
    <source>
        <dbReference type="PROSITE" id="PS50112"/>
    </source>
</evidence>
<evidence type="ECO:0000259" key="2">
    <source>
        <dbReference type="PROSITE" id="PS50113"/>
    </source>
</evidence>
<dbReference type="Pfam" id="PF00563">
    <property type="entry name" value="EAL"/>
    <property type="match status" value="1"/>
</dbReference>
<reference evidence="5 6" key="1">
    <citation type="submission" date="2019-06" db="EMBL/GenBank/DDBJ databases">
        <title>Whole genome shotgun sequence of Zoogloea ramigera NBRC 15342.</title>
        <authorList>
            <person name="Hosoyama A."/>
            <person name="Uohara A."/>
            <person name="Ohji S."/>
            <person name="Ichikawa N."/>
        </authorList>
    </citation>
    <scope>NUCLEOTIDE SEQUENCE [LARGE SCALE GENOMIC DNA]</scope>
    <source>
        <strain evidence="5 6">NBRC 15342</strain>
    </source>
</reference>
<dbReference type="SMART" id="SM00091">
    <property type="entry name" value="PAS"/>
    <property type="match status" value="4"/>
</dbReference>
<dbReference type="CDD" id="cd01949">
    <property type="entry name" value="GGDEF"/>
    <property type="match status" value="1"/>
</dbReference>
<dbReference type="NCBIfam" id="TIGR00254">
    <property type="entry name" value="GGDEF"/>
    <property type="match status" value="1"/>
</dbReference>
<dbReference type="EMBL" id="BJNV01000074">
    <property type="protein sequence ID" value="GEC97280.1"/>
    <property type="molecule type" value="Genomic_DNA"/>
</dbReference>
<dbReference type="Gene3D" id="3.30.70.270">
    <property type="match status" value="1"/>
</dbReference>
<dbReference type="PANTHER" id="PTHR44757:SF2">
    <property type="entry name" value="BIOFILM ARCHITECTURE MAINTENANCE PROTEIN MBAA"/>
    <property type="match status" value="1"/>
</dbReference>
<dbReference type="Pfam" id="PF00990">
    <property type="entry name" value="GGDEF"/>
    <property type="match status" value="1"/>
</dbReference>
<evidence type="ECO:0000259" key="4">
    <source>
        <dbReference type="PROSITE" id="PS50887"/>
    </source>
</evidence>
<dbReference type="InterPro" id="IPR000160">
    <property type="entry name" value="GGDEF_dom"/>
</dbReference>
<dbReference type="GO" id="GO:0003824">
    <property type="term" value="F:catalytic activity"/>
    <property type="evidence" value="ECO:0007669"/>
    <property type="project" value="UniProtKB-ARBA"/>
</dbReference>
<dbReference type="InterPro" id="IPR035919">
    <property type="entry name" value="EAL_sf"/>
</dbReference>
<feature type="domain" description="GGDEF" evidence="4">
    <location>
        <begin position="617"/>
        <end position="750"/>
    </location>
</feature>
<feature type="domain" description="PAS" evidence="1">
    <location>
        <begin position="209"/>
        <end position="281"/>
    </location>
</feature>
<dbReference type="PROSITE" id="PS50112">
    <property type="entry name" value="PAS"/>
    <property type="match status" value="3"/>
</dbReference>
<dbReference type="GO" id="GO:0006355">
    <property type="term" value="P:regulation of DNA-templated transcription"/>
    <property type="evidence" value="ECO:0007669"/>
    <property type="project" value="InterPro"/>
</dbReference>
<dbReference type="PROSITE" id="PS50883">
    <property type="entry name" value="EAL"/>
    <property type="match status" value="1"/>
</dbReference>
<dbReference type="InterPro" id="IPR043128">
    <property type="entry name" value="Rev_trsase/Diguanyl_cyclase"/>
</dbReference>
<dbReference type="OrthoDB" id="9813903at2"/>
<dbReference type="SMART" id="SM00052">
    <property type="entry name" value="EAL"/>
    <property type="match status" value="1"/>
</dbReference>
<feature type="domain" description="PAS" evidence="1">
    <location>
        <begin position="457"/>
        <end position="506"/>
    </location>
</feature>
<proteinExistence type="predicted"/>